<gene>
    <name evidence="2" type="ORF">POCTA_138.1.T1160087</name>
</gene>
<reference evidence="2" key="1">
    <citation type="submission" date="2021-01" db="EMBL/GenBank/DDBJ databases">
        <authorList>
            <consortium name="Genoscope - CEA"/>
            <person name="William W."/>
        </authorList>
    </citation>
    <scope>NUCLEOTIDE SEQUENCE</scope>
</reference>
<proteinExistence type="predicted"/>
<accession>A0A8S1XB11</accession>
<feature type="transmembrane region" description="Helical" evidence="1">
    <location>
        <begin position="302"/>
        <end position="320"/>
    </location>
</feature>
<protein>
    <recommendedName>
        <fullName evidence="4">Transmembrane protein</fullName>
    </recommendedName>
</protein>
<evidence type="ECO:0000313" key="3">
    <source>
        <dbReference type="Proteomes" id="UP000683925"/>
    </source>
</evidence>
<evidence type="ECO:0000256" key="1">
    <source>
        <dbReference type="SAM" id="Phobius"/>
    </source>
</evidence>
<keyword evidence="1" id="KW-0472">Membrane</keyword>
<feature type="transmembrane region" description="Helical" evidence="1">
    <location>
        <begin position="17"/>
        <end position="35"/>
    </location>
</feature>
<feature type="transmembrane region" description="Helical" evidence="1">
    <location>
        <begin position="355"/>
        <end position="375"/>
    </location>
</feature>
<dbReference type="AlphaFoldDB" id="A0A8S1XB11"/>
<organism evidence="2 3">
    <name type="scientific">Paramecium octaurelia</name>
    <dbReference type="NCBI Taxonomy" id="43137"/>
    <lineage>
        <taxon>Eukaryota</taxon>
        <taxon>Sar</taxon>
        <taxon>Alveolata</taxon>
        <taxon>Ciliophora</taxon>
        <taxon>Intramacronucleata</taxon>
        <taxon>Oligohymenophorea</taxon>
        <taxon>Peniculida</taxon>
        <taxon>Parameciidae</taxon>
        <taxon>Paramecium</taxon>
    </lineage>
</organism>
<dbReference type="EMBL" id="CAJJDP010000116">
    <property type="protein sequence ID" value="CAD8198189.1"/>
    <property type="molecule type" value="Genomic_DNA"/>
</dbReference>
<evidence type="ECO:0000313" key="2">
    <source>
        <dbReference type="EMBL" id="CAD8198189.1"/>
    </source>
</evidence>
<feature type="transmembrane region" description="Helical" evidence="1">
    <location>
        <begin position="272"/>
        <end position="290"/>
    </location>
</feature>
<name>A0A8S1XB11_PAROT</name>
<comment type="caution">
    <text evidence="2">The sequence shown here is derived from an EMBL/GenBank/DDBJ whole genome shotgun (WGS) entry which is preliminary data.</text>
</comment>
<dbReference type="OMA" id="DTENTQI"/>
<keyword evidence="1" id="KW-0812">Transmembrane</keyword>
<dbReference type="OrthoDB" id="10346273at2759"/>
<keyword evidence="1" id="KW-1133">Transmembrane helix</keyword>
<dbReference type="Proteomes" id="UP000683925">
    <property type="component" value="Unassembled WGS sequence"/>
</dbReference>
<sequence length="376" mass="44182">MKYERFTEYVFSFIRRFLFYSAFVFIFPLLFFDVIELQHHQYLEDDNYSKLIKQIDQLPNYQRESISAYLNNEFSLQYKIIFLIPLLFVAKELQEIYYKDLEESQIAQIGLSSNAPPPPLVLQPKLISEYVPQKNEEILQIESFYRNQNQFEQIKLNDEVKNSNSKSNQTDLINKLQFTIDGKQNKICLSEYSNKQLAKARHLGRVPEQDSEPRSFNPARTQTVKDLYFTQDTENTQIKIDNLINTKINLILIEISIQKLSFGYLVGVQESFKIAILIIALSSLLEIILFSDWMLFISRPLMGTYLMLFYILFLISMFIGIYAQEILIKVCYCLLIMYCLKSVKNLIESQTMKSVLVKSGISLFILLTIELLFYLK</sequence>
<keyword evidence="3" id="KW-1185">Reference proteome</keyword>
<evidence type="ECO:0008006" key="4">
    <source>
        <dbReference type="Google" id="ProtNLM"/>
    </source>
</evidence>